<name>A8ZN79_ACAM1</name>
<dbReference type="HOGENOM" id="CLU_2581619_0_0_3"/>
<dbReference type="EMBL" id="CP000840">
    <property type="protein sequence ID" value="ABW32278.1"/>
    <property type="molecule type" value="Genomic_DNA"/>
</dbReference>
<gene>
    <name evidence="1" type="ordered locus">AM1_C0351</name>
</gene>
<reference evidence="1 2" key="1">
    <citation type="journal article" date="2008" name="Proc. Natl. Acad. Sci. U.S.A.">
        <title>Niche adaptation and genome expansion in the chlorophyll d-producing cyanobacterium Acaryochloris marina.</title>
        <authorList>
            <person name="Swingley W.D."/>
            <person name="Chen M."/>
            <person name="Cheung P.C."/>
            <person name="Conrad A.L."/>
            <person name="Dejesa L.C."/>
            <person name="Hao J."/>
            <person name="Honchak B.M."/>
            <person name="Karbach L.E."/>
            <person name="Kurdoglu A."/>
            <person name="Lahiri S."/>
            <person name="Mastrian S.D."/>
            <person name="Miyashita H."/>
            <person name="Page L."/>
            <person name="Ramakrishna P."/>
            <person name="Satoh S."/>
            <person name="Sattley W.M."/>
            <person name="Shimada Y."/>
            <person name="Taylor H.L."/>
            <person name="Tomo T."/>
            <person name="Tsuchiya T."/>
            <person name="Wang Z.T."/>
            <person name="Raymond J."/>
            <person name="Mimuro M."/>
            <person name="Blankenship R.E."/>
            <person name="Touchman J.W."/>
        </authorList>
    </citation>
    <scope>NUCLEOTIDE SEQUENCE [LARGE SCALE GENOMIC DNA]</scope>
    <source>
        <strain evidence="2">MBIC 11017</strain>
        <plasmid evidence="2">Plasmid pREB3</plasmid>
    </source>
</reference>
<sequence length="80" mass="8680">MPSTPDPIRGILLKDKPEGISQCGMSHATVAQHLFTNQWYELSANGQVIGSALDLDFYKQDATQGQNSGSTVKTKELSKV</sequence>
<keyword evidence="1" id="KW-0614">Plasmid</keyword>
<dbReference type="AlphaFoldDB" id="A8ZN79"/>
<dbReference type="KEGG" id="amr:AM1_C0351"/>
<dbReference type="OrthoDB" id="576838at2"/>
<keyword evidence="2" id="KW-1185">Reference proteome</keyword>
<dbReference type="Proteomes" id="UP000000268">
    <property type="component" value="Plasmid pREB3"/>
</dbReference>
<protein>
    <submittedName>
        <fullName evidence="1">Uncharacterized protein</fullName>
    </submittedName>
</protein>
<dbReference type="RefSeq" id="WP_012167594.1">
    <property type="nucleotide sequence ID" value="NC_009928.1"/>
</dbReference>
<proteinExistence type="predicted"/>
<accession>A8ZN79</accession>
<geneLocation type="plasmid" evidence="1 2">
    <name>pREB3</name>
</geneLocation>
<evidence type="ECO:0000313" key="1">
    <source>
        <dbReference type="EMBL" id="ABW32278.1"/>
    </source>
</evidence>
<organism evidence="1 2">
    <name type="scientific">Acaryochloris marina (strain MBIC 11017)</name>
    <dbReference type="NCBI Taxonomy" id="329726"/>
    <lineage>
        <taxon>Bacteria</taxon>
        <taxon>Bacillati</taxon>
        <taxon>Cyanobacteriota</taxon>
        <taxon>Cyanophyceae</taxon>
        <taxon>Acaryochloridales</taxon>
        <taxon>Acaryochloridaceae</taxon>
        <taxon>Acaryochloris</taxon>
    </lineage>
</organism>
<evidence type="ECO:0000313" key="2">
    <source>
        <dbReference type="Proteomes" id="UP000000268"/>
    </source>
</evidence>